<feature type="domain" description="Pyruvate/ketoisovalerate oxidoreductase catalytic" evidence="2">
    <location>
        <begin position="13"/>
        <end position="188"/>
    </location>
</feature>
<dbReference type="InterPro" id="IPR052198">
    <property type="entry name" value="IorB_Oxidoreductase"/>
</dbReference>
<dbReference type="PANTHER" id="PTHR43854">
    <property type="entry name" value="INDOLEPYRUVATE OXIDOREDUCTASE SUBUNIT IORB"/>
    <property type="match status" value="1"/>
</dbReference>
<evidence type="ECO:0000259" key="2">
    <source>
        <dbReference type="Pfam" id="PF01558"/>
    </source>
</evidence>
<keyword evidence="1" id="KW-0560">Oxidoreductase</keyword>
<evidence type="ECO:0000313" key="3">
    <source>
        <dbReference type="EMBL" id="NQS78650.1"/>
    </source>
</evidence>
<dbReference type="PANTHER" id="PTHR43854:SF1">
    <property type="entry name" value="INDOLEPYRUVATE OXIDOREDUCTASE SUBUNIT IORB"/>
    <property type="match status" value="1"/>
</dbReference>
<dbReference type="GO" id="GO:0016903">
    <property type="term" value="F:oxidoreductase activity, acting on the aldehyde or oxo group of donors"/>
    <property type="evidence" value="ECO:0007669"/>
    <property type="project" value="InterPro"/>
</dbReference>
<gene>
    <name evidence="3" type="ORF">HQQ74_08125</name>
</gene>
<dbReference type="InterPro" id="IPR019752">
    <property type="entry name" value="Pyrv/ketoisovalerate_OxRed_cat"/>
</dbReference>
<evidence type="ECO:0000256" key="1">
    <source>
        <dbReference type="ARBA" id="ARBA00023002"/>
    </source>
</evidence>
<dbReference type="Proteomes" id="UP000737555">
    <property type="component" value="Unassembled WGS sequence"/>
</dbReference>
<accession>A0A8T7H7V4</accession>
<dbReference type="EMBL" id="JABMJE010000120">
    <property type="protein sequence ID" value="NQS78650.1"/>
    <property type="molecule type" value="Genomic_DNA"/>
</dbReference>
<organism evidence="3 4">
    <name type="scientific">Methanoculleus bourgensis</name>
    <dbReference type="NCBI Taxonomy" id="83986"/>
    <lineage>
        <taxon>Archaea</taxon>
        <taxon>Methanobacteriati</taxon>
        <taxon>Methanobacteriota</taxon>
        <taxon>Stenosarchaea group</taxon>
        <taxon>Methanomicrobia</taxon>
        <taxon>Methanomicrobiales</taxon>
        <taxon>Methanomicrobiaceae</taxon>
        <taxon>Methanoculleus</taxon>
    </lineage>
</organism>
<reference evidence="3" key="1">
    <citation type="submission" date="2020-05" db="EMBL/GenBank/DDBJ databases">
        <title>The first insight into the ecology of ammonia-tolerant syntrophic propionate oxidizing bacteria.</title>
        <authorList>
            <person name="Singh A."/>
            <person name="Schnurer A."/>
            <person name="Westerholm M."/>
        </authorList>
    </citation>
    <scope>NUCLEOTIDE SEQUENCE</scope>
    <source>
        <strain evidence="3">MAG54</strain>
    </source>
</reference>
<dbReference type="SUPFAM" id="SSF53323">
    <property type="entry name" value="Pyruvate-ferredoxin oxidoreductase, PFOR, domain III"/>
    <property type="match status" value="1"/>
</dbReference>
<protein>
    <submittedName>
        <fullName evidence="3">Indolepyruvate oxidoreductase subunit beta</fullName>
    </submittedName>
</protein>
<dbReference type="Gene3D" id="3.40.920.10">
    <property type="entry name" value="Pyruvate-ferredoxin oxidoreductase, PFOR, domain III"/>
    <property type="match status" value="1"/>
</dbReference>
<sequence>MKPSFDILIVGIGGQGTVLASNVLGEACIIEHRSVRSAETHGMAQRGGSVESHIRIDGKFGSLITPGTADLLIAFDLLEALRYRHYLPAGGRLVVNRHLVVPTSVYQQGLAVPDEESILAALSDLDVTCIDAAELAEEAGSSLSQNIVMLGAASGDIPLRPETLEEAVRRCVPPKTVDVNAKAFRLGRAAAGERGAPAP</sequence>
<proteinExistence type="predicted"/>
<comment type="caution">
    <text evidence="3">The sequence shown here is derived from an EMBL/GenBank/DDBJ whole genome shotgun (WGS) entry which is preliminary data.</text>
</comment>
<dbReference type="InterPro" id="IPR002869">
    <property type="entry name" value="Pyrv_flavodox_OxRed_cen"/>
</dbReference>
<evidence type="ECO:0000313" key="4">
    <source>
        <dbReference type="Proteomes" id="UP000737555"/>
    </source>
</evidence>
<dbReference type="AlphaFoldDB" id="A0A8T7H7V4"/>
<name>A0A8T7H7V4_9EURY</name>
<dbReference type="Pfam" id="PF01558">
    <property type="entry name" value="POR"/>
    <property type="match status" value="1"/>
</dbReference>